<dbReference type="CDD" id="cd18870">
    <property type="entry name" value="NUDIX_AcylCoAdiphos_Nudt19"/>
    <property type="match status" value="1"/>
</dbReference>
<name>A0ABT7ACU6_9HYPH</name>
<evidence type="ECO:0000256" key="4">
    <source>
        <dbReference type="ARBA" id="ARBA00022801"/>
    </source>
</evidence>
<keyword evidence="5" id="KW-0460">Magnesium</keyword>
<dbReference type="PANTHER" id="PTHR12318:SF0">
    <property type="entry name" value="ACYL-COENZYME A DIPHOSPHATASE NUDT19"/>
    <property type="match status" value="1"/>
</dbReference>
<dbReference type="PANTHER" id="PTHR12318">
    <property type="entry name" value="TESTOSTERONE-REGULATED PROTEIN RP2"/>
    <property type="match status" value="1"/>
</dbReference>
<keyword evidence="6" id="KW-0464">Manganese</keyword>
<accession>A0ABT7ACU6</accession>
<gene>
    <name evidence="9" type="ORF">QNA08_02960</name>
</gene>
<feature type="compositionally biased region" description="Basic and acidic residues" evidence="7">
    <location>
        <begin position="9"/>
        <end position="29"/>
    </location>
</feature>
<dbReference type="InterPro" id="IPR039121">
    <property type="entry name" value="NUDT19"/>
</dbReference>
<dbReference type="RefSeq" id="WP_283739167.1">
    <property type="nucleotide sequence ID" value="NZ_JASJEV010000001.1"/>
</dbReference>
<comment type="cofactor">
    <cofactor evidence="1">
        <name>Mn(2+)</name>
        <dbReference type="ChEBI" id="CHEBI:29035"/>
    </cofactor>
</comment>
<evidence type="ECO:0000256" key="3">
    <source>
        <dbReference type="ARBA" id="ARBA00022723"/>
    </source>
</evidence>
<dbReference type="PROSITE" id="PS51462">
    <property type="entry name" value="NUDIX"/>
    <property type="match status" value="1"/>
</dbReference>
<dbReference type="GO" id="GO:0016787">
    <property type="term" value="F:hydrolase activity"/>
    <property type="evidence" value="ECO:0007669"/>
    <property type="project" value="UniProtKB-KW"/>
</dbReference>
<comment type="caution">
    <text evidence="9">The sequence shown here is derived from an EMBL/GenBank/DDBJ whole genome shotgun (WGS) entry which is preliminary data.</text>
</comment>
<evidence type="ECO:0000256" key="1">
    <source>
        <dbReference type="ARBA" id="ARBA00001936"/>
    </source>
</evidence>
<evidence type="ECO:0000256" key="7">
    <source>
        <dbReference type="SAM" id="MobiDB-lite"/>
    </source>
</evidence>
<dbReference type="Gene3D" id="3.90.79.10">
    <property type="entry name" value="Nucleoside Triphosphate Pyrophosphohydrolase"/>
    <property type="match status" value="1"/>
</dbReference>
<dbReference type="InterPro" id="IPR015797">
    <property type="entry name" value="NUDIX_hydrolase-like_dom_sf"/>
</dbReference>
<reference evidence="9 10" key="1">
    <citation type="submission" date="2023-05" db="EMBL/GenBank/DDBJ databases">
        <title>Chelatococcus sp. nov., a moderately thermophilic bacterium isolated from hot spring microbial mat.</title>
        <authorList>
            <person name="Hu C.-J."/>
            <person name="Li W.-J."/>
        </authorList>
    </citation>
    <scope>NUCLEOTIDE SEQUENCE [LARGE SCALE GENOMIC DNA]</scope>
    <source>
        <strain evidence="9 10">SYSU G07232</strain>
    </source>
</reference>
<sequence>MSATGDQRTAAERLSEAPRERRWPNQRPKDAATLVVIDRRGAEPRVLMGRRHDGHKFMPGKFVFPGGRIEAGDRQMVVAGSLHPACEARLMSRVVRPSLSRARALALAAIRETFEETGLLLGSRDYGAPEFVPEGPWATFRREGVFPELDMLQFVARAITPPRRPKRFDTRFFAIDAEAIAGEVAGVIGPEAELVELKWVSLPEARGLDLPAITHVILEELEARIAKGFLPELPVPFYYEKNGRFVREEL</sequence>
<feature type="domain" description="Nudix hydrolase" evidence="8">
    <location>
        <begin position="28"/>
        <end position="223"/>
    </location>
</feature>
<evidence type="ECO:0000256" key="5">
    <source>
        <dbReference type="ARBA" id="ARBA00022842"/>
    </source>
</evidence>
<comment type="cofactor">
    <cofactor evidence="2">
        <name>Mg(2+)</name>
        <dbReference type="ChEBI" id="CHEBI:18420"/>
    </cofactor>
</comment>
<proteinExistence type="predicted"/>
<protein>
    <submittedName>
        <fullName evidence="9">NUDIX hydrolase</fullName>
        <ecNumber evidence="9">3.6.-.-</ecNumber>
    </submittedName>
</protein>
<evidence type="ECO:0000256" key="2">
    <source>
        <dbReference type="ARBA" id="ARBA00001946"/>
    </source>
</evidence>
<feature type="region of interest" description="Disordered" evidence="7">
    <location>
        <begin position="1"/>
        <end position="29"/>
    </location>
</feature>
<dbReference type="Proteomes" id="UP001321492">
    <property type="component" value="Unassembled WGS sequence"/>
</dbReference>
<evidence type="ECO:0000256" key="6">
    <source>
        <dbReference type="ARBA" id="ARBA00023211"/>
    </source>
</evidence>
<dbReference type="SUPFAM" id="SSF55811">
    <property type="entry name" value="Nudix"/>
    <property type="match status" value="1"/>
</dbReference>
<organism evidence="9 10">
    <name type="scientific">Chelatococcus albus</name>
    <dbReference type="NCBI Taxonomy" id="3047466"/>
    <lineage>
        <taxon>Bacteria</taxon>
        <taxon>Pseudomonadati</taxon>
        <taxon>Pseudomonadota</taxon>
        <taxon>Alphaproteobacteria</taxon>
        <taxon>Hyphomicrobiales</taxon>
        <taxon>Chelatococcaceae</taxon>
        <taxon>Chelatococcus</taxon>
    </lineage>
</organism>
<evidence type="ECO:0000313" key="10">
    <source>
        <dbReference type="Proteomes" id="UP001321492"/>
    </source>
</evidence>
<keyword evidence="4 9" id="KW-0378">Hydrolase</keyword>
<keyword evidence="3" id="KW-0479">Metal-binding</keyword>
<evidence type="ECO:0000313" key="9">
    <source>
        <dbReference type="EMBL" id="MDJ1157199.1"/>
    </source>
</evidence>
<dbReference type="EC" id="3.6.-.-" evidence="9"/>
<evidence type="ECO:0000259" key="8">
    <source>
        <dbReference type="PROSITE" id="PS51462"/>
    </source>
</evidence>
<dbReference type="EMBL" id="JASJEV010000001">
    <property type="protein sequence ID" value="MDJ1157199.1"/>
    <property type="molecule type" value="Genomic_DNA"/>
</dbReference>
<keyword evidence="10" id="KW-1185">Reference proteome</keyword>
<dbReference type="InterPro" id="IPR000086">
    <property type="entry name" value="NUDIX_hydrolase_dom"/>
</dbReference>